<accession>A0A8B7WJY8</accession>
<evidence type="ECO:0000313" key="1">
    <source>
        <dbReference type="RefSeq" id="XP_020043796.1"/>
    </source>
</evidence>
<dbReference type="KEGG" id="ccan:109702992"/>
<dbReference type="AlphaFoldDB" id="A0A8B7WJY8"/>
<sequence>MVNFAQVVARELLAQYTTQYEENPLFGLLQSWTAPVFDKLRTSFLAFSLDTVGSLAFLLKAVNFRERVLQRSLVARIYYKVMTKKETFFNVWNSCLQHVASLSLAHTHR</sequence>
<dbReference type="GO" id="GO:0016627">
    <property type="term" value="F:oxidoreductase activity, acting on the CH-CH group of donors"/>
    <property type="evidence" value="ECO:0007669"/>
    <property type="project" value="InterPro"/>
</dbReference>
<dbReference type="InterPro" id="IPR036250">
    <property type="entry name" value="AcylCo_DH-like_C"/>
</dbReference>
<dbReference type="RefSeq" id="XP_020043796.1">
    <property type="nucleotide sequence ID" value="XM_020188207.1"/>
</dbReference>
<dbReference type="SUPFAM" id="SSF47203">
    <property type="entry name" value="Acyl-CoA dehydrogenase C-terminal domain-like"/>
    <property type="match status" value="1"/>
</dbReference>
<feature type="non-terminal residue" evidence="1">
    <location>
        <position position="109"/>
    </location>
</feature>
<organism evidence="1">
    <name type="scientific">Castor canadensis</name>
    <name type="common">American beaver</name>
    <dbReference type="NCBI Taxonomy" id="51338"/>
    <lineage>
        <taxon>Eukaryota</taxon>
        <taxon>Metazoa</taxon>
        <taxon>Chordata</taxon>
        <taxon>Craniata</taxon>
        <taxon>Vertebrata</taxon>
        <taxon>Euteleostomi</taxon>
        <taxon>Mammalia</taxon>
        <taxon>Eutheria</taxon>
        <taxon>Euarchontoglires</taxon>
        <taxon>Glires</taxon>
        <taxon>Rodentia</taxon>
        <taxon>Castorimorpha</taxon>
        <taxon>Castoridae</taxon>
        <taxon>Castor</taxon>
    </lineage>
</organism>
<dbReference type="OrthoDB" id="538336at2759"/>
<name>A0A8B7WJY8_CASCN</name>
<protein>
    <submittedName>
        <fullName evidence="1">Acyl-coenzyme A oxidase-like protein</fullName>
    </submittedName>
</protein>
<reference evidence="1" key="1">
    <citation type="submission" date="2025-08" db="UniProtKB">
        <authorList>
            <consortium name="RefSeq"/>
        </authorList>
    </citation>
    <scope>IDENTIFICATION</scope>
    <source>
        <tissue evidence="1">Leukocyte</tissue>
    </source>
</reference>
<gene>
    <name evidence="1" type="primary">LOC109702992</name>
</gene>
<proteinExistence type="predicted"/>